<evidence type="ECO:0000313" key="3">
    <source>
        <dbReference type="Proteomes" id="UP001310594"/>
    </source>
</evidence>
<feature type="compositionally biased region" description="Basic and acidic residues" evidence="1">
    <location>
        <begin position="49"/>
        <end position="63"/>
    </location>
</feature>
<proteinExistence type="predicted"/>
<feature type="region of interest" description="Disordered" evidence="1">
    <location>
        <begin position="38"/>
        <end position="193"/>
    </location>
</feature>
<evidence type="ECO:0000256" key="1">
    <source>
        <dbReference type="SAM" id="MobiDB-lite"/>
    </source>
</evidence>
<organism evidence="2 3">
    <name type="scientific">Elasticomyces elasticus</name>
    <dbReference type="NCBI Taxonomy" id="574655"/>
    <lineage>
        <taxon>Eukaryota</taxon>
        <taxon>Fungi</taxon>
        <taxon>Dikarya</taxon>
        <taxon>Ascomycota</taxon>
        <taxon>Pezizomycotina</taxon>
        <taxon>Dothideomycetes</taxon>
        <taxon>Dothideomycetidae</taxon>
        <taxon>Mycosphaerellales</taxon>
        <taxon>Teratosphaeriaceae</taxon>
        <taxon>Elasticomyces</taxon>
    </lineage>
</organism>
<reference evidence="2" key="1">
    <citation type="submission" date="2023-08" db="EMBL/GenBank/DDBJ databases">
        <title>Black Yeasts Isolated from many extreme environments.</title>
        <authorList>
            <person name="Coleine C."/>
            <person name="Stajich J.E."/>
            <person name="Selbmann L."/>
        </authorList>
    </citation>
    <scope>NUCLEOTIDE SEQUENCE</scope>
    <source>
        <strain evidence="2">CCFEE 5810</strain>
    </source>
</reference>
<dbReference type="EMBL" id="JAVRQU010000005">
    <property type="protein sequence ID" value="KAK5702517.1"/>
    <property type="molecule type" value="Genomic_DNA"/>
</dbReference>
<dbReference type="AlphaFoldDB" id="A0AAN7VT66"/>
<dbReference type="Proteomes" id="UP001310594">
    <property type="component" value="Unassembled WGS sequence"/>
</dbReference>
<comment type="caution">
    <text evidence="2">The sequence shown here is derived from an EMBL/GenBank/DDBJ whole genome shotgun (WGS) entry which is preliminary data.</text>
</comment>
<accession>A0AAN7VT66</accession>
<feature type="compositionally biased region" description="Polar residues" evidence="1">
    <location>
        <begin position="106"/>
        <end position="122"/>
    </location>
</feature>
<protein>
    <submittedName>
        <fullName evidence="2">Uncharacterized protein</fullName>
    </submittedName>
</protein>
<sequence length="193" mass="21171">MFEYIKRVIFGLHRATHELQQSTASYFNYVRNAIDGDPRMAKGAKGPRSKSEHSKEERQERLARASQNSHVSDSEAQGDSRLSEDGGGNVQGDNIEDENGGGGQQPIKTIDQTMCVTGSQGTERIPEPRSTENSRVLEPAKEKDSGLPPSQRSTVEVDTNASGREEQIGAINAKVSEATEQRRDSGYASQHRL</sequence>
<feature type="compositionally biased region" description="Polar residues" evidence="1">
    <location>
        <begin position="65"/>
        <end position="77"/>
    </location>
</feature>
<feature type="compositionally biased region" description="Polar residues" evidence="1">
    <location>
        <begin position="148"/>
        <end position="162"/>
    </location>
</feature>
<gene>
    <name evidence="2" type="ORF">LTR97_003462</name>
</gene>
<name>A0AAN7VT66_9PEZI</name>
<evidence type="ECO:0000313" key="2">
    <source>
        <dbReference type="EMBL" id="KAK5702517.1"/>
    </source>
</evidence>